<evidence type="ECO:0000259" key="13">
    <source>
        <dbReference type="Pfam" id="PF00133"/>
    </source>
</evidence>
<evidence type="ECO:0000256" key="7">
    <source>
        <dbReference type="ARBA" id="ARBA00023146"/>
    </source>
</evidence>
<dbReference type="InterPro" id="IPR013155">
    <property type="entry name" value="M/V/L/I-tRNA-synth_anticd-bd"/>
</dbReference>
<feature type="binding site" evidence="12">
    <location>
        <position position="570"/>
    </location>
    <ligand>
        <name>substrate</name>
    </ligand>
</feature>
<dbReference type="Gene3D" id="3.90.740.10">
    <property type="entry name" value="Valyl/Leucyl/Isoleucyl-tRNA synthetase, editing domain"/>
    <property type="match status" value="1"/>
</dbReference>
<keyword evidence="10" id="KW-0862">Zinc</keyword>
<dbReference type="CDD" id="cd07961">
    <property type="entry name" value="Anticodon_Ia_Ile_ABEc"/>
    <property type="match status" value="1"/>
</dbReference>
<feature type="binding site" evidence="10">
    <location>
        <position position="817"/>
    </location>
    <ligand>
        <name>ATP</name>
        <dbReference type="ChEBI" id="CHEBI:30616"/>
    </ligand>
</feature>
<dbReference type="InterPro" id="IPR001412">
    <property type="entry name" value="aa-tRNA-synth_I_CS"/>
</dbReference>
<dbReference type="InterPro" id="IPR009008">
    <property type="entry name" value="Val/Leu/Ile-tRNA-synth_edit"/>
</dbReference>
<sequence length="1164" mass="133176">MNKKDLNNEVEPSVSQKSEVALREEEVLAFWNEKDIFNKTLEKESPNGNFVFYDGPPFATGLPHYGHILAGTIKDAVPRFWTMNGYHVARKWGWDCHGLPVENLIEKKLGLATKRDIEDYGVKNFNEAAREAVLEYRDDWKEIIPRLGRFADMDNDYRTMDASYTESVWWVFNELNKKGLVYEGFKSMHLCPRCGTTLSNFEVNQGYKDIKDIAVTVKLPLVDELDTSLLVWTTTPWTLPGNFAAAVHKDVIYSKVKVEEEFLILAKERLVQLGDTAFEVVEEFKGEKLVGRSYVPPFPFWQEREVENKENAWKIYHADYVEIGTEGTGAVHLAPAYGEEDMKLAQENNIPIAHHVDESGHFMDFIEGFECRLVKPKDDDDAEITHLDADIEVVRALAAKGILFKKENITHSYPHCWRCDTPLLNYATTSWFVRVTDIKDKLVAENNKVHWVPSHVGDNRFGRWLEGARDWAVSRQRYWGAPLPIWRNPVTKEYKIFGSLEELTSHAKKSGNKYLVMRHGESQSNVTGEIDAIVDETNPLTENGKQQCLEVTESLKENKVDLIFHSGMQRTRETAEILAKELGLSEDSVIEDVRITELQTGVNLEGKAWEDYESLYATYEEKFTKNIEGIENRFDVQRRAGEFLYEIDKKYEGKTILIVGHASSTLALRAAAEGASMKRSIEMRKAGYLKNAEIMEVPFTPLPHNDNYELDFHRPYIDDYEVFDEDGTRMERVKDVFDCWFESGSMPYGQHHYPFENKERFTKELFPADFIAEGLDQTRGWFYSLIVLGEALFDESPYKNVIVNGLVLAEDGKKMSKKLQNYPDPIELVSRIGSDAIRYYLLSSSIIRGEDLNFSEKEATEQMRKNLGRLHNVLQMYEMFADGTEAVSDSANVLDRWIVARLNQLINETTEGFKNYELDKATRPITDFIDDLSVWYLRRSRDRLKGQDTEDRKLALGTLRHVLQNLALVMAPSMPFYADYLWMRVKGEGTPESVHLANWPETREVDPVVLGEMSLVREFVTLALEARTKAGVKVRQPLQTLSLNIEMEPEYSSIIADEINVKEVVGDTSLTERIALDTNITPELKLEGDSRDFIRAVQEMRKAKGLAPSDRISLIVKSSEEGQKVIKTFEAEIKRVVGADAITFGEATGEEAKVGSHSFVIEMQ</sequence>
<dbReference type="GO" id="GO:0006428">
    <property type="term" value="P:isoleucyl-tRNA aminoacylation"/>
    <property type="evidence" value="ECO:0007669"/>
    <property type="project" value="UniProtKB-UniRule"/>
</dbReference>
<evidence type="ECO:0000256" key="5">
    <source>
        <dbReference type="ARBA" id="ARBA00022840"/>
    </source>
</evidence>
<dbReference type="Gene3D" id="2.170.220.10">
    <property type="match status" value="1"/>
</dbReference>
<proteinExistence type="inferred from homology"/>
<dbReference type="SMART" id="SM00855">
    <property type="entry name" value="PGAM"/>
    <property type="match status" value="1"/>
</dbReference>
<dbReference type="GO" id="GO:0008270">
    <property type="term" value="F:zinc ion binding"/>
    <property type="evidence" value="ECO:0007669"/>
    <property type="project" value="UniProtKB-UniRule"/>
</dbReference>
<dbReference type="InterPro" id="IPR014729">
    <property type="entry name" value="Rossmann-like_a/b/a_fold"/>
</dbReference>
<reference evidence="16" key="1">
    <citation type="submission" date="2017-09" db="EMBL/GenBank/DDBJ databases">
        <title>Depth-based differentiation of microbial function through sediment-hosted aquifers and enrichment of novel symbionts in the deep terrestrial subsurface.</title>
        <authorList>
            <person name="Probst A.J."/>
            <person name="Ladd B."/>
            <person name="Jarett J.K."/>
            <person name="Geller-Mcgrath D.E."/>
            <person name="Sieber C.M.K."/>
            <person name="Emerson J.B."/>
            <person name="Anantharaman K."/>
            <person name="Thomas B.C."/>
            <person name="Malmstrom R."/>
            <person name="Stieglmeier M."/>
            <person name="Klingl A."/>
            <person name="Woyke T."/>
            <person name="Ryan C.M."/>
            <person name="Banfield J.F."/>
        </authorList>
    </citation>
    <scope>NUCLEOTIDE SEQUENCE [LARGE SCALE GENOMIC DNA]</scope>
</reference>
<evidence type="ECO:0000256" key="8">
    <source>
        <dbReference type="ARBA" id="ARBA00025217"/>
    </source>
</evidence>
<dbReference type="CDD" id="cd07067">
    <property type="entry name" value="HP_PGM_like"/>
    <property type="match status" value="1"/>
</dbReference>
<comment type="catalytic activity">
    <reaction evidence="9 10">
        <text>tRNA(Ile) + L-isoleucine + ATP = L-isoleucyl-tRNA(Ile) + AMP + diphosphate</text>
        <dbReference type="Rhea" id="RHEA:11060"/>
        <dbReference type="Rhea" id="RHEA-COMP:9666"/>
        <dbReference type="Rhea" id="RHEA-COMP:9695"/>
        <dbReference type="ChEBI" id="CHEBI:30616"/>
        <dbReference type="ChEBI" id="CHEBI:33019"/>
        <dbReference type="ChEBI" id="CHEBI:58045"/>
        <dbReference type="ChEBI" id="CHEBI:78442"/>
        <dbReference type="ChEBI" id="CHEBI:78528"/>
        <dbReference type="ChEBI" id="CHEBI:456215"/>
        <dbReference type="EC" id="6.1.1.5"/>
    </reaction>
</comment>
<evidence type="ECO:0000256" key="6">
    <source>
        <dbReference type="ARBA" id="ARBA00022917"/>
    </source>
</evidence>
<dbReference type="InterPro" id="IPR002300">
    <property type="entry name" value="aa-tRNA-synth_Ia"/>
</dbReference>
<dbReference type="Proteomes" id="UP000229612">
    <property type="component" value="Unassembled WGS sequence"/>
</dbReference>
<feature type="binding site" evidence="12">
    <location>
        <begin position="518"/>
        <end position="525"/>
    </location>
    <ligand>
        <name>substrate</name>
    </ligand>
</feature>
<keyword evidence="3 10" id="KW-0436">Ligase</keyword>
<feature type="active site" description="Tele-phosphohistidine intermediate" evidence="11">
    <location>
        <position position="519"/>
    </location>
</feature>
<dbReference type="PANTHER" id="PTHR42780">
    <property type="entry name" value="SOLEUCYL-TRNA SYNTHETASE"/>
    <property type="match status" value="1"/>
</dbReference>
<evidence type="ECO:0000313" key="16">
    <source>
        <dbReference type="Proteomes" id="UP000229612"/>
    </source>
</evidence>
<dbReference type="Pfam" id="PF00133">
    <property type="entry name" value="tRNA-synt_1"/>
    <property type="match status" value="2"/>
</dbReference>
<dbReference type="InterPro" id="IPR013078">
    <property type="entry name" value="His_Pase_superF_clade-1"/>
</dbReference>
<dbReference type="InterPro" id="IPR002301">
    <property type="entry name" value="Ile-tRNA-ligase"/>
</dbReference>
<keyword evidence="6 10" id="KW-0648">Protein biosynthesis</keyword>
<feature type="domain" description="Aminoacyl-tRNA synthetase class Ia" evidence="13">
    <location>
        <begin position="724"/>
        <end position="850"/>
    </location>
</feature>
<dbReference type="Pfam" id="PF00300">
    <property type="entry name" value="His_Phos_1"/>
    <property type="match status" value="1"/>
</dbReference>
<comment type="subcellular location">
    <subcellularLocation>
        <location evidence="10">Cytoplasm</location>
    </subcellularLocation>
</comment>
<evidence type="ECO:0000313" key="15">
    <source>
        <dbReference type="EMBL" id="PIR86169.1"/>
    </source>
</evidence>
<comment type="domain">
    <text evidence="10">IleRS has two distinct active sites: one for aminoacylation and one for editing. The misactivated valine is translocated from the active site to the editing site, which sterically excludes the correctly activated isoleucine. The single editing site contains two valyl binding pockets, one specific for each substrate (Val-AMP or Val-tRNA(Ile)).</text>
</comment>
<dbReference type="GO" id="GO:0005524">
    <property type="term" value="F:ATP binding"/>
    <property type="evidence" value="ECO:0007669"/>
    <property type="project" value="UniProtKB-UniRule"/>
</dbReference>
<dbReference type="PROSITE" id="PS00178">
    <property type="entry name" value="AA_TRNA_LIGASE_I"/>
    <property type="match status" value="1"/>
</dbReference>
<keyword evidence="5 10" id="KW-0067">ATP-binding</keyword>
<evidence type="ECO:0000259" key="14">
    <source>
        <dbReference type="Pfam" id="PF08264"/>
    </source>
</evidence>
<dbReference type="Pfam" id="PF19302">
    <property type="entry name" value="DUF5915"/>
    <property type="match status" value="1"/>
</dbReference>
<dbReference type="SUPFAM" id="SSF52374">
    <property type="entry name" value="Nucleotidylyl transferase"/>
    <property type="match status" value="1"/>
</dbReference>
<feature type="active site" description="Proton donor/acceptor" evidence="11">
    <location>
        <position position="597"/>
    </location>
</feature>
<evidence type="ECO:0000256" key="3">
    <source>
        <dbReference type="ARBA" id="ARBA00022598"/>
    </source>
</evidence>
<evidence type="ECO:0000256" key="12">
    <source>
        <dbReference type="PIRSR" id="PIRSR613078-2"/>
    </source>
</evidence>
<keyword evidence="2 10" id="KW-0963">Cytoplasm</keyword>
<accession>A0A2H0UIE3</accession>
<organism evidence="15 16">
    <name type="scientific">Candidatus Kaiserbacteria bacterium CG10_big_fil_rev_8_21_14_0_10_44_10</name>
    <dbReference type="NCBI Taxonomy" id="1974606"/>
    <lineage>
        <taxon>Bacteria</taxon>
        <taxon>Candidatus Kaiseribacteriota</taxon>
    </lineage>
</organism>
<comment type="caution">
    <text evidence="15">The sequence shown here is derived from an EMBL/GenBank/DDBJ whole genome shotgun (WGS) entry which is preliminary data.</text>
</comment>
<evidence type="ECO:0000256" key="9">
    <source>
        <dbReference type="ARBA" id="ARBA00048359"/>
    </source>
</evidence>
<dbReference type="Gene3D" id="1.10.730.10">
    <property type="entry name" value="Isoleucyl-tRNA Synthetase, Domain 1"/>
    <property type="match status" value="1"/>
</dbReference>
<comment type="cofactor">
    <cofactor evidence="10">
        <name>Zn(2+)</name>
        <dbReference type="ChEBI" id="CHEBI:29105"/>
    </cofactor>
</comment>
<evidence type="ECO:0000256" key="11">
    <source>
        <dbReference type="PIRSR" id="PIRSR613078-1"/>
    </source>
</evidence>
<feature type="short sequence motif" description="'KMSKS' region" evidence="10">
    <location>
        <begin position="814"/>
        <end position="818"/>
    </location>
</feature>
<dbReference type="SUPFAM" id="SSF47323">
    <property type="entry name" value="Anticodon-binding domain of a subclass of class I aminoacyl-tRNA synthetases"/>
    <property type="match status" value="1"/>
</dbReference>
<comment type="function">
    <text evidence="8 10">Catalyzes the attachment of isoleucine to tRNA(Ile). As IleRS can inadvertently accommodate and process structurally similar amino acids such as valine, to avoid such errors it has two additional distinct tRNA(Ile)-dependent editing activities. One activity is designated as 'pretransfer' editing and involves the hydrolysis of activated Val-AMP. The other activity is designated 'posttransfer' editing and involves deacylation of mischarged Val-tRNA(Ile).</text>
</comment>
<keyword evidence="7 10" id="KW-0030">Aminoacyl-tRNA synthetase</keyword>
<dbReference type="InterPro" id="IPR029033">
    <property type="entry name" value="His_PPase_superfam"/>
</dbReference>
<dbReference type="GO" id="GO:0002161">
    <property type="term" value="F:aminoacyl-tRNA deacylase activity"/>
    <property type="evidence" value="ECO:0007669"/>
    <property type="project" value="InterPro"/>
</dbReference>
<dbReference type="Gene3D" id="3.40.50.1240">
    <property type="entry name" value="Phosphoglycerate mutase-like"/>
    <property type="match status" value="1"/>
</dbReference>
<dbReference type="PANTHER" id="PTHR42780:SF1">
    <property type="entry name" value="ISOLEUCINE--TRNA LIGASE, CYTOPLASMIC"/>
    <property type="match status" value="1"/>
</dbReference>
<keyword evidence="10" id="KW-0479">Metal-binding</keyword>
<dbReference type="InterPro" id="IPR033709">
    <property type="entry name" value="Anticodon_Ile_ABEc"/>
</dbReference>
<dbReference type="Gene3D" id="3.40.50.620">
    <property type="entry name" value="HUPs"/>
    <property type="match status" value="2"/>
</dbReference>
<keyword evidence="4 10" id="KW-0547">Nucleotide-binding</keyword>
<dbReference type="InterPro" id="IPR009080">
    <property type="entry name" value="tRNAsynth_Ia_anticodon-bd"/>
</dbReference>
<dbReference type="SUPFAM" id="SSF53254">
    <property type="entry name" value="Phosphoglycerate mutase-like"/>
    <property type="match status" value="1"/>
</dbReference>
<gene>
    <name evidence="10" type="primary">ileS</name>
    <name evidence="15" type="ORF">COU14_00455</name>
</gene>
<feature type="short sequence motif" description="'HIGH' region" evidence="10">
    <location>
        <begin position="57"/>
        <end position="67"/>
    </location>
</feature>
<dbReference type="HAMAP" id="MF_02003">
    <property type="entry name" value="Ile_tRNA_synth_type2"/>
    <property type="match status" value="1"/>
</dbReference>
<feature type="domain" description="Aminoacyl-tRNA synthetase class Ia" evidence="13">
    <location>
        <begin position="27"/>
        <end position="509"/>
    </location>
</feature>
<dbReference type="GO" id="GO:0000049">
    <property type="term" value="F:tRNA binding"/>
    <property type="evidence" value="ECO:0007669"/>
    <property type="project" value="InterPro"/>
</dbReference>
<dbReference type="Pfam" id="PF08264">
    <property type="entry name" value="Anticodon_1"/>
    <property type="match status" value="1"/>
</dbReference>
<evidence type="ECO:0000256" key="4">
    <source>
        <dbReference type="ARBA" id="ARBA00022741"/>
    </source>
</evidence>
<dbReference type="SUPFAM" id="SSF50677">
    <property type="entry name" value="ValRS/IleRS/LeuRS editing domain"/>
    <property type="match status" value="1"/>
</dbReference>
<dbReference type="EMBL" id="PFBG01000005">
    <property type="protein sequence ID" value="PIR86169.1"/>
    <property type="molecule type" value="Genomic_DNA"/>
</dbReference>
<evidence type="ECO:0000256" key="2">
    <source>
        <dbReference type="ARBA" id="ARBA00022490"/>
    </source>
</evidence>
<dbReference type="GO" id="GO:0004822">
    <property type="term" value="F:isoleucine-tRNA ligase activity"/>
    <property type="evidence" value="ECO:0007669"/>
    <property type="project" value="UniProtKB-UniRule"/>
</dbReference>
<protein>
    <recommendedName>
        <fullName evidence="10">Isoleucine--tRNA ligase</fullName>
        <ecNumber evidence="10">6.1.1.5</ecNumber>
    </recommendedName>
    <alternativeName>
        <fullName evidence="10">Isoleucyl-tRNA synthetase</fullName>
        <shortName evidence="10">IleRS</shortName>
    </alternativeName>
</protein>
<name>A0A2H0UIE3_9BACT</name>
<dbReference type="PRINTS" id="PR00984">
    <property type="entry name" value="TRNASYNTHILE"/>
</dbReference>
<comment type="subunit">
    <text evidence="10">Monomer.</text>
</comment>
<evidence type="ECO:0000256" key="10">
    <source>
        <dbReference type="HAMAP-Rule" id="MF_02003"/>
    </source>
</evidence>
<dbReference type="EC" id="6.1.1.5" evidence="10"/>
<comment type="similarity">
    <text evidence="1 10">Belongs to the class-I aminoacyl-tRNA synthetase family. IleS type 2 subfamily.</text>
</comment>
<feature type="domain" description="Methionyl/Valyl/Leucyl/Isoleucyl-tRNA synthetase anticodon-binding" evidence="14">
    <location>
        <begin position="895"/>
        <end position="1040"/>
    </location>
</feature>
<evidence type="ECO:0000256" key="1">
    <source>
        <dbReference type="ARBA" id="ARBA00007078"/>
    </source>
</evidence>
<dbReference type="InterPro" id="IPR023586">
    <property type="entry name" value="Ile-tRNA-ligase_type2"/>
</dbReference>
<dbReference type="AlphaFoldDB" id="A0A2H0UIE3"/>
<dbReference type="GO" id="GO:0005737">
    <property type="term" value="C:cytoplasm"/>
    <property type="evidence" value="ECO:0007669"/>
    <property type="project" value="UniProtKB-SubCell"/>
</dbReference>